<feature type="compositionally biased region" description="Polar residues" evidence="2">
    <location>
        <begin position="142"/>
        <end position="152"/>
    </location>
</feature>
<feature type="domain" description="BHLH" evidence="3">
    <location>
        <begin position="406"/>
        <end position="473"/>
    </location>
</feature>
<protein>
    <recommendedName>
        <fullName evidence="3">BHLH domain-containing protein</fullName>
    </recommendedName>
</protein>
<dbReference type="Pfam" id="PF00010">
    <property type="entry name" value="HLH"/>
    <property type="match status" value="1"/>
</dbReference>
<dbReference type="CDD" id="cd11395">
    <property type="entry name" value="bHLHzip_SREBP_like"/>
    <property type="match status" value="1"/>
</dbReference>
<feature type="compositionally biased region" description="Basic and acidic residues" evidence="2">
    <location>
        <begin position="341"/>
        <end position="352"/>
    </location>
</feature>
<feature type="compositionally biased region" description="Polar residues" evidence="2">
    <location>
        <begin position="115"/>
        <end position="125"/>
    </location>
</feature>
<feature type="compositionally biased region" description="Polar residues" evidence="2">
    <location>
        <begin position="46"/>
        <end position="67"/>
    </location>
</feature>
<evidence type="ECO:0000256" key="1">
    <source>
        <dbReference type="SAM" id="Coils"/>
    </source>
</evidence>
<feature type="region of interest" description="Disordered" evidence="2">
    <location>
        <begin position="437"/>
        <end position="456"/>
    </location>
</feature>
<accession>A0ABR3SY42</accession>
<dbReference type="EMBL" id="JAJVDC020000032">
    <property type="protein sequence ID" value="KAL1632255.1"/>
    <property type="molecule type" value="Genomic_DNA"/>
</dbReference>
<dbReference type="PANTHER" id="PTHR47336:SF2">
    <property type="entry name" value="TRANSCRIPTION FACTOR HMS1-RELATED"/>
    <property type="match status" value="1"/>
</dbReference>
<evidence type="ECO:0000313" key="5">
    <source>
        <dbReference type="Proteomes" id="UP001521116"/>
    </source>
</evidence>
<evidence type="ECO:0000313" key="4">
    <source>
        <dbReference type="EMBL" id="KAL1632255.1"/>
    </source>
</evidence>
<sequence length="526" mass="57189">MALNWSSFLGDDGLNPQPDRWDQQPPQRPQAQQHHQQTLPQHPSRQHAQQPQITTSSAPAGQVSQAPAPQGPPDFSPYEGGNQETYFSDAFYNDPNNYFLSDLEVLEPLGAVTLAGSTSDSSPENFNDVVDLTDPNGRMPQFPSSRSTNAMNPASAQANQSAASQQRQQAAQQQQQQAQQQSQQQQQQKQPPNMPSTTSLAEIQQNFVTAFPQDPRSAAYVEDLTFPQGPRGAARNSVTTLDTVNEVPETDLTTKRNKNAGKADTISACWTSPLCPNHSKEGTPPNPSTCGGACAPFLFANTEESGPFTGSIDSSLLTQDAIPSKESPEGVVEIQSRPRLKRSESESSREPSGRLFSKSTSGTAEPQQQQHQQSAMKNESSPDSHSPEDTGNAQGADAGDGKGKTRRRLPHNQVERKYRESLNTQLDSLRRVVPALQQSSRGCEGGDIEDLPTPSKPSKAVVLASATAYIKQMEKDKKQLADENQLLRTRIKALQALVKCEDCSLMQYVMDLKLHNGPPAPRGCPG</sequence>
<evidence type="ECO:0000256" key="2">
    <source>
        <dbReference type="SAM" id="MobiDB-lite"/>
    </source>
</evidence>
<reference evidence="4 5" key="1">
    <citation type="submission" date="2024-02" db="EMBL/GenBank/DDBJ databases">
        <title>De novo assembly and annotation of 12 fungi associated with fruit tree decline syndrome in Ontario, Canada.</title>
        <authorList>
            <person name="Sulman M."/>
            <person name="Ellouze W."/>
            <person name="Ilyukhin E."/>
        </authorList>
    </citation>
    <scope>NUCLEOTIDE SEQUENCE [LARGE SCALE GENOMIC DNA]</scope>
    <source>
        <strain evidence="4 5">M1-105</strain>
    </source>
</reference>
<dbReference type="InterPro" id="IPR036638">
    <property type="entry name" value="HLH_DNA-bd_sf"/>
</dbReference>
<feature type="region of interest" description="Disordered" evidence="2">
    <location>
        <begin position="1"/>
        <end position="94"/>
    </location>
</feature>
<dbReference type="SUPFAM" id="SSF47459">
    <property type="entry name" value="HLH, helix-loop-helix DNA-binding domain"/>
    <property type="match status" value="1"/>
</dbReference>
<dbReference type="Gene3D" id="4.10.280.10">
    <property type="entry name" value="Helix-loop-helix DNA-binding domain"/>
    <property type="match status" value="1"/>
</dbReference>
<feature type="region of interest" description="Disordered" evidence="2">
    <location>
        <begin position="114"/>
        <end position="198"/>
    </location>
</feature>
<feature type="compositionally biased region" description="Low complexity" evidence="2">
    <location>
        <begin position="154"/>
        <end position="190"/>
    </location>
</feature>
<dbReference type="PROSITE" id="PS50888">
    <property type="entry name" value="BHLH"/>
    <property type="match status" value="1"/>
</dbReference>
<evidence type="ECO:0000259" key="3">
    <source>
        <dbReference type="PROSITE" id="PS50888"/>
    </source>
</evidence>
<dbReference type="InterPro" id="IPR052099">
    <property type="entry name" value="Regulatory_TF_Diverse"/>
</dbReference>
<feature type="region of interest" description="Disordered" evidence="2">
    <location>
        <begin position="321"/>
        <end position="419"/>
    </location>
</feature>
<comment type="caution">
    <text evidence="4">The sequence shown here is derived from an EMBL/GenBank/DDBJ whole genome shotgun (WGS) entry which is preliminary data.</text>
</comment>
<proteinExistence type="predicted"/>
<dbReference type="SMART" id="SM00353">
    <property type="entry name" value="HLH"/>
    <property type="match status" value="1"/>
</dbReference>
<keyword evidence="1" id="KW-0175">Coiled coil</keyword>
<organism evidence="4 5">
    <name type="scientific">Neofusicoccum ribis</name>
    <dbReference type="NCBI Taxonomy" id="45134"/>
    <lineage>
        <taxon>Eukaryota</taxon>
        <taxon>Fungi</taxon>
        <taxon>Dikarya</taxon>
        <taxon>Ascomycota</taxon>
        <taxon>Pezizomycotina</taxon>
        <taxon>Dothideomycetes</taxon>
        <taxon>Dothideomycetes incertae sedis</taxon>
        <taxon>Botryosphaeriales</taxon>
        <taxon>Botryosphaeriaceae</taxon>
        <taxon>Neofusicoccum</taxon>
    </lineage>
</organism>
<keyword evidence="5" id="KW-1185">Reference proteome</keyword>
<feature type="compositionally biased region" description="Polar residues" evidence="2">
    <location>
        <begin position="357"/>
        <end position="366"/>
    </location>
</feature>
<name>A0ABR3SY42_9PEZI</name>
<feature type="compositionally biased region" description="Low complexity" evidence="2">
    <location>
        <begin position="23"/>
        <end position="43"/>
    </location>
</feature>
<feature type="coiled-coil region" evidence="1">
    <location>
        <begin position="463"/>
        <end position="497"/>
    </location>
</feature>
<dbReference type="PANTHER" id="PTHR47336">
    <property type="entry name" value="TRANSCRIPTION FACTOR HMS1-RELATED"/>
    <property type="match status" value="1"/>
</dbReference>
<dbReference type="Proteomes" id="UP001521116">
    <property type="component" value="Unassembled WGS sequence"/>
</dbReference>
<gene>
    <name evidence="4" type="ORF">SLS56_003835</name>
</gene>
<dbReference type="InterPro" id="IPR011598">
    <property type="entry name" value="bHLH_dom"/>
</dbReference>